<sequence length="139" mass="15741">MRRQQLLDRVKFRNRVEGRLGDLVDASHVTDARSLTVLPAAPHPGTEVVEQLLSRAAQAQEELERAECEWLSSSRNLQSADGELSELEQQVRDQIEANSAQLAAKEQIQSQILQMEQMILAAKKKETLVAMDFEEWVVM</sequence>
<dbReference type="EMBL" id="HBIT01004721">
    <property type="protein sequence ID" value="CAE0616383.1"/>
    <property type="molecule type" value="Transcribed_RNA"/>
</dbReference>
<gene>
    <name evidence="2" type="ORF">OMAR00292_LOCUS2259</name>
</gene>
<organism evidence="2">
    <name type="scientific">Oxyrrhis marina</name>
    <name type="common">Dinoflagellate</name>
    <dbReference type="NCBI Taxonomy" id="2969"/>
    <lineage>
        <taxon>Eukaryota</taxon>
        <taxon>Sar</taxon>
        <taxon>Alveolata</taxon>
        <taxon>Dinophyceae</taxon>
        <taxon>Oxyrrhinales</taxon>
        <taxon>Oxyrrhinaceae</taxon>
        <taxon>Oxyrrhis</taxon>
    </lineage>
</organism>
<evidence type="ECO:0000313" key="2">
    <source>
        <dbReference type="EMBL" id="CAE0616383.1"/>
    </source>
</evidence>
<dbReference type="AlphaFoldDB" id="A0A7S3UIW7"/>
<name>A0A7S3UIW7_OXYMA</name>
<feature type="coiled-coil region" evidence="1">
    <location>
        <begin position="49"/>
        <end position="125"/>
    </location>
</feature>
<accession>A0A7S3UIW7</accession>
<keyword evidence="1" id="KW-0175">Coiled coil</keyword>
<proteinExistence type="predicted"/>
<evidence type="ECO:0000256" key="1">
    <source>
        <dbReference type="SAM" id="Coils"/>
    </source>
</evidence>
<protein>
    <submittedName>
        <fullName evidence="2">Uncharacterized protein</fullName>
    </submittedName>
</protein>
<reference evidence="2" key="1">
    <citation type="submission" date="2021-01" db="EMBL/GenBank/DDBJ databases">
        <authorList>
            <person name="Corre E."/>
            <person name="Pelletier E."/>
            <person name="Niang G."/>
            <person name="Scheremetjew M."/>
            <person name="Finn R."/>
            <person name="Kale V."/>
            <person name="Holt S."/>
            <person name="Cochrane G."/>
            <person name="Meng A."/>
            <person name="Brown T."/>
            <person name="Cohen L."/>
        </authorList>
    </citation>
    <scope>NUCLEOTIDE SEQUENCE</scope>
    <source>
        <strain evidence="2">CCMP1795</strain>
    </source>
</reference>